<dbReference type="InterPro" id="IPR025736">
    <property type="entry name" value="PucR_C-HTH_dom"/>
</dbReference>
<dbReference type="InterPro" id="IPR051448">
    <property type="entry name" value="CdaR-like_regulators"/>
</dbReference>
<evidence type="ECO:0000259" key="1">
    <source>
        <dbReference type="Pfam" id="PF07905"/>
    </source>
</evidence>
<dbReference type="Pfam" id="PF13556">
    <property type="entry name" value="HTH_30"/>
    <property type="match status" value="1"/>
</dbReference>
<protein>
    <submittedName>
        <fullName evidence="3">PucR family transcriptional regulator</fullName>
    </submittedName>
</protein>
<dbReference type="Gene3D" id="1.10.10.2840">
    <property type="entry name" value="PucR C-terminal helix-turn-helix domain"/>
    <property type="match status" value="1"/>
</dbReference>
<evidence type="ECO:0000313" key="3">
    <source>
        <dbReference type="EMBL" id="MSS40275.1"/>
    </source>
</evidence>
<evidence type="ECO:0000259" key="2">
    <source>
        <dbReference type="Pfam" id="PF13556"/>
    </source>
</evidence>
<reference evidence="3 4" key="1">
    <citation type="submission" date="2019-08" db="EMBL/GenBank/DDBJ databases">
        <title>In-depth cultivation of the pig gut microbiome towards novel bacterial diversity and tailored functional studies.</title>
        <authorList>
            <person name="Wylensek D."/>
            <person name="Hitch T.C.A."/>
            <person name="Clavel T."/>
        </authorList>
    </citation>
    <scope>NUCLEOTIDE SEQUENCE [LARGE SCALE GENOMIC DNA]</scope>
    <source>
        <strain evidence="3 4">BL-389-WT-3D</strain>
    </source>
</reference>
<proteinExistence type="predicted"/>
<dbReference type="Proteomes" id="UP000462363">
    <property type="component" value="Unassembled WGS sequence"/>
</dbReference>
<dbReference type="InterPro" id="IPR012914">
    <property type="entry name" value="PucR_dom"/>
</dbReference>
<evidence type="ECO:0000313" key="4">
    <source>
        <dbReference type="Proteomes" id="UP000462363"/>
    </source>
</evidence>
<feature type="domain" description="PucR C-terminal helix-turn-helix" evidence="2">
    <location>
        <begin position="482"/>
        <end position="538"/>
    </location>
</feature>
<comment type="caution">
    <text evidence="3">The sequence shown here is derived from an EMBL/GenBank/DDBJ whole genome shotgun (WGS) entry which is preliminary data.</text>
</comment>
<organism evidence="3 4">
    <name type="scientific">Clostridium scindens (strain JCM 10418 / VPI 12708)</name>
    <dbReference type="NCBI Taxonomy" id="29347"/>
    <lineage>
        <taxon>Bacteria</taxon>
        <taxon>Bacillati</taxon>
        <taxon>Bacillota</taxon>
        <taxon>Clostridia</taxon>
        <taxon>Lachnospirales</taxon>
        <taxon>Lachnospiraceae</taxon>
    </lineage>
</organism>
<dbReference type="Pfam" id="PF07905">
    <property type="entry name" value="PucR"/>
    <property type="match status" value="1"/>
</dbReference>
<name>A0A844FBG6_CLOSV</name>
<sequence length="543" mass="63743">MGIAIQDLLALEFFKDFYVVAGKRGLGKEIQGVTVLDAPDSFYWTKGKELILSNGYVLLQEPECLRKGFRDGVLQKCSGMMLKRERYLEKIPDDICQLFDQYNIPLISMPFYVPYMDIMNQVNTAVMNRTIRRFRINSSSSFSLSNLTYKERKIKRILQMVEAEMHFPALLYDINEKTSFYSSANFRKISEGYGLQDTDYWEPSQTFTRHTLCDYIQMARYRLVRPSEESDARVSWILIPISVNNIDQAYFVVMESRELLDYYDEYSIRIAYLLLQAVYEQIIVAQNIGNIGFENLVHYILDYHDPDPEKLVYQANIQGISLSSSYIYVVFRQHSPEFSLREKRKPFMELFSKTKLSALARMVFLDENEGAFLIRQHSDQNLNLVKIKGLLKDFRQKVMELYPEADLYFGVIIKPGILLELKESIAKCRKLINMGQYLCPDDFIWDYDSLGPLTWLQIPEKELEDLLGTYRLLLKDEKNAELLRTLKVYLENNMNYSLTAEKLYVHINTIRNRIDKVNQLLGIDWDSPLNRMKCEILLQYLKL</sequence>
<feature type="domain" description="Purine catabolism PurC-like" evidence="1">
    <location>
        <begin position="7"/>
        <end position="125"/>
    </location>
</feature>
<accession>A0A844FBG6</accession>
<dbReference type="AlphaFoldDB" id="A0A844FBG6"/>
<gene>
    <name evidence="3" type="ORF">FYJ37_07910</name>
</gene>
<dbReference type="PANTHER" id="PTHR33744">
    <property type="entry name" value="CARBOHYDRATE DIACID REGULATOR"/>
    <property type="match status" value="1"/>
</dbReference>
<dbReference type="RefSeq" id="WP_004608327.1">
    <property type="nucleotide sequence ID" value="NZ_AP025569.1"/>
</dbReference>
<dbReference type="InterPro" id="IPR042070">
    <property type="entry name" value="PucR_C-HTH_sf"/>
</dbReference>
<dbReference type="GeneID" id="62694291"/>
<dbReference type="EMBL" id="VUMB01000013">
    <property type="protein sequence ID" value="MSS40275.1"/>
    <property type="molecule type" value="Genomic_DNA"/>
</dbReference>